<name>A0ABM1M9W7_NICVS</name>
<evidence type="ECO:0000313" key="3">
    <source>
        <dbReference type="RefSeq" id="XP_017771367.1"/>
    </source>
</evidence>
<protein>
    <submittedName>
        <fullName evidence="3">Uncharacterized protein LOC108558848</fullName>
    </submittedName>
</protein>
<dbReference type="GeneID" id="108558848"/>
<evidence type="ECO:0000313" key="2">
    <source>
        <dbReference type="Proteomes" id="UP000695000"/>
    </source>
</evidence>
<dbReference type="RefSeq" id="XP_017771367.1">
    <property type="nucleotide sequence ID" value="XM_017915878.1"/>
</dbReference>
<feature type="region of interest" description="Disordered" evidence="1">
    <location>
        <begin position="45"/>
        <end position="72"/>
    </location>
</feature>
<feature type="compositionally biased region" description="Low complexity" evidence="1">
    <location>
        <begin position="47"/>
        <end position="60"/>
    </location>
</feature>
<reference evidence="3" key="1">
    <citation type="submission" date="2025-08" db="UniProtKB">
        <authorList>
            <consortium name="RefSeq"/>
        </authorList>
    </citation>
    <scope>IDENTIFICATION</scope>
    <source>
        <tissue evidence="3">Whole Larva</tissue>
    </source>
</reference>
<feature type="non-terminal residue" evidence="3">
    <location>
        <position position="1"/>
    </location>
</feature>
<dbReference type="Proteomes" id="UP000695000">
    <property type="component" value="Unplaced"/>
</dbReference>
<gene>
    <name evidence="3" type="primary">LOC108558848</name>
</gene>
<keyword evidence="2" id="KW-1185">Reference proteome</keyword>
<organism evidence="2 3">
    <name type="scientific">Nicrophorus vespilloides</name>
    <name type="common">Boreal carrion beetle</name>
    <dbReference type="NCBI Taxonomy" id="110193"/>
    <lineage>
        <taxon>Eukaryota</taxon>
        <taxon>Metazoa</taxon>
        <taxon>Ecdysozoa</taxon>
        <taxon>Arthropoda</taxon>
        <taxon>Hexapoda</taxon>
        <taxon>Insecta</taxon>
        <taxon>Pterygota</taxon>
        <taxon>Neoptera</taxon>
        <taxon>Endopterygota</taxon>
        <taxon>Coleoptera</taxon>
        <taxon>Polyphaga</taxon>
        <taxon>Staphyliniformia</taxon>
        <taxon>Silphidae</taxon>
        <taxon>Nicrophorinae</taxon>
        <taxon>Nicrophorus</taxon>
    </lineage>
</organism>
<accession>A0ABM1M9W7</accession>
<feature type="region of interest" description="Disordered" evidence="1">
    <location>
        <begin position="1"/>
        <end position="21"/>
    </location>
</feature>
<sequence>VCNGETLRARNPPQFEKNPQYSNSYIPAGMQIIAHLTELMKYELRPTKPGTSGTSTTTSRPTPPHRPGLYAPESPLGMNAYFALKRSDPSAFDLKSLDLLELMKRLEPGFRISDVDDLQLLGSGPYALNNLVNGLNGEDGEQDEDVRVIKFVNQYDDTHIDDDFLRQKKQPPTRAYVTLLSLYDLLNKESKKISLNKFNGFSNRVLKDLIEVSSGTAAFQLEHVLRKIVDNRNTNDQMIISKINAILSEMEKTDSYMSMALMYVPPLPYEA</sequence>
<evidence type="ECO:0000256" key="1">
    <source>
        <dbReference type="SAM" id="MobiDB-lite"/>
    </source>
</evidence>
<proteinExistence type="predicted"/>